<keyword evidence="2" id="KW-1185">Reference proteome</keyword>
<sequence length="45" mass="5197">MLGMISDIAIRLAEHRYDLQLSNRITTSDDWHSYLMGSHLPMGYS</sequence>
<gene>
    <name evidence="1" type="ORF">MO867_21795</name>
</gene>
<name>A0A9X2EXA5_9GAMM</name>
<reference evidence="1" key="1">
    <citation type="journal article" date="2022" name="Arch. Microbiol.">
        <title>Microbulbifer okhotskensis sp. nov., isolated from a deep bottom sediment of the Okhotsk Sea.</title>
        <authorList>
            <person name="Romanenko L."/>
            <person name="Kurilenko V."/>
            <person name="Otstavnykh N."/>
            <person name="Velansky P."/>
            <person name="Isaeva M."/>
            <person name="Mikhailov V."/>
        </authorList>
    </citation>
    <scope>NUCLEOTIDE SEQUENCE</scope>
    <source>
        <strain evidence="1">OS29</strain>
    </source>
</reference>
<dbReference type="Proteomes" id="UP001139028">
    <property type="component" value="Unassembled WGS sequence"/>
</dbReference>
<dbReference type="AlphaFoldDB" id="A0A9X2EXA5"/>
<evidence type="ECO:0000313" key="2">
    <source>
        <dbReference type="Proteomes" id="UP001139028"/>
    </source>
</evidence>
<organism evidence="1 2">
    <name type="scientific">Microbulbifer okhotskensis</name>
    <dbReference type="NCBI Taxonomy" id="2926617"/>
    <lineage>
        <taxon>Bacteria</taxon>
        <taxon>Pseudomonadati</taxon>
        <taxon>Pseudomonadota</taxon>
        <taxon>Gammaproteobacteria</taxon>
        <taxon>Cellvibrionales</taxon>
        <taxon>Microbulbiferaceae</taxon>
        <taxon>Microbulbifer</taxon>
    </lineage>
</organism>
<comment type="caution">
    <text evidence="1">The sequence shown here is derived from an EMBL/GenBank/DDBJ whole genome shotgun (WGS) entry which is preliminary data.</text>
</comment>
<dbReference type="EMBL" id="JALBWM010000256">
    <property type="protein sequence ID" value="MCO1336963.1"/>
    <property type="molecule type" value="Genomic_DNA"/>
</dbReference>
<dbReference type="RefSeq" id="WP_252473072.1">
    <property type="nucleotide sequence ID" value="NZ_JALBWM010000256.1"/>
</dbReference>
<proteinExistence type="predicted"/>
<evidence type="ECO:0000313" key="1">
    <source>
        <dbReference type="EMBL" id="MCO1336963.1"/>
    </source>
</evidence>
<protein>
    <submittedName>
        <fullName evidence="1">Uncharacterized protein</fullName>
    </submittedName>
</protein>
<accession>A0A9X2EXA5</accession>